<evidence type="ECO:0000259" key="1">
    <source>
        <dbReference type="Pfam" id="PF25372"/>
    </source>
</evidence>
<dbReference type="InterPro" id="IPR032675">
    <property type="entry name" value="LRR_dom_sf"/>
</dbReference>
<dbReference type="EMBL" id="OA564879">
    <property type="protein sequence ID" value="CAD7195759.1"/>
    <property type="molecule type" value="Genomic_DNA"/>
</dbReference>
<reference evidence="2" key="1">
    <citation type="submission" date="2020-11" db="EMBL/GenBank/DDBJ databases">
        <authorList>
            <person name="Tran Van P."/>
        </authorList>
    </citation>
    <scope>NUCLEOTIDE SEQUENCE</scope>
</reference>
<gene>
    <name evidence="2" type="ORF">TDIB3V08_LOCUS2133</name>
</gene>
<accession>A0A7R8Z8C8</accession>
<dbReference type="AlphaFoldDB" id="A0A7R8Z8C8"/>
<dbReference type="SUPFAM" id="SSF52047">
    <property type="entry name" value="RNI-like"/>
    <property type="match status" value="1"/>
</dbReference>
<evidence type="ECO:0000313" key="2">
    <source>
        <dbReference type="EMBL" id="CAD7195759.1"/>
    </source>
</evidence>
<dbReference type="GO" id="GO:0019005">
    <property type="term" value="C:SCF ubiquitin ligase complex"/>
    <property type="evidence" value="ECO:0007669"/>
    <property type="project" value="TreeGrafter"/>
</dbReference>
<name>A0A7R8Z8C8_TIMDO</name>
<proteinExistence type="predicted"/>
<dbReference type="InterPro" id="IPR057207">
    <property type="entry name" value="FBXL15_LRR"/>
</dbReference>
<sequence length="381" mass="42894">MDKAWEAGGMTSEATKTHSTQFFLMASPQSCCTHLTSDIPVQSPNDIMAQIRAGFTTVDIDMLRHVHIKFRATRFLRFSTSTRIGDKENITCPSRGHSHEATGDLALILPHHHSFSHVFTLGADIVRTGRDVVDETRDTLTEKRGILRHCTGARATAPTKKKSLQITPGCSVAADDSTFKDEKFQASAPTSNTNMRHVASEISVTAGTSKNTRRLFEECAPELKYLKLPNCFWLTEGCMEALTLHHHNIEEVDLMFCWRLNDSCISNLMRSCCRLRLVNLSFIFALTDITLIVIGECCKLLEHLNIKGCWRVTDRGISAVATGCRFLKTLFIKECKFVTEHSLGIIRGRVYIDMPRQVTMDFFDFIAQMPSPPLPIMEYIE</sequence>
<dbReference type="GO" id="GO:0031146">
    <property type="term" value="P:SCF-dependent proteasomal ubiquitin-dependent protein catabolic process"/>
    <property type="evidence" value="ECO:0007669"/>
    <property type="project" value="TreeGrafter"/>
</dbReference>
<protein>
    <recommendedName>
        <fullName evidence="1">F-box/LRR-repeat protein 15-like leucin rich repeat domain-containing protein</fullName>
    </recommendedName>
</protein>
<dbReference type="PANTHER" id="PTHR13318">
    <property type="entry name" value="PARTNER OF PAIRED, ISOFORM B-RELATED"/>
    <property type="match status" value="1"/>
</dbReference>
<dbReference type="InterPro" id="IPR006553">
    <property type="entry name" value="Leu-rich_rpt_Cys-con_subtyp"/>
</dbReference>
<dbReference type="Gene3D" id="3.80.10.10">
    <property type="entry name" value="Ribonuclease Inhibitor"/>
    <property type="match status" value="1"/>
</dbReference>
<dbReference type="Pfam" id="PF25372">
    <property type="entry name" value="DUF7885"/>
    <property type="match status" value="1"/>
</dbReference>
<dbReference type="PANTHER" id="PTHR13318:SF261">
    <property type="entry name" value="F-BOX DOMAIN-CONTAINING PROTEIN"/>
    <property type="match status" value="1"/>
</dbReference>
<organism evidence="2">
    <name type="scientific">Timema douglasi</name>
    <name type="common">Walking stick</name>
    <dbReference type="NCBI Taxonomy" id="61478"/>
    <lineage>
        <taxon>Eukaryota</taxon>
        <taxon>Metazoa</taxon>
        <taxon>Ecdysozoa</taxon>
        <taxon>Arthropoda</taxon>
        <taxon>Hexapoda</taxon>
        <taxon>Insecta</taxon>
        <taxon>Pterygota</taxon>
        <taxon>Neoptera</taxon>
        <taxon>Polyneoptera</taxon>
        <taxon>Phasmatodea</taxon>
        <taxon>Timematodea</taxon>
        <taxon>Timematoidea</taxon>
        <taxon>Timematidae</taxon>
        <taxon>Timema</taxon>
    </lineage>
</organism>
<dbReference type="SMART" id="SM00367">
    <property type="entry name" value="LRR_CC"/>
    <property type="match status" value="5"/>
</dbReference>
<feature type="domain" description="F-box/LRR-repeat protein 15-like leucin rich repeat" evidence="1">
    <location>
        <begin position="222"/>
        <end position="341"/>
    </location>
</feature>